<feature type="region of interest" description="Disordered" evidence="1">
    <location>
        <begin position="164"/>
        <end position="242"/>
    </location>
</feature>
<keyword evidence="3" id="KW-1185">Reference proteome</keyword>
<dbReference type="Pfam" id="PF15761">
    <property type="entry name" value="IMUP"/>
    <property type="match status" value="1"/>
</dbReference>
<dbReference type="EMBL" id="CM026421">
    <property type="protein sequence ID" value="KAG0591735.1"/>
    <property type="molecule type" value="Genomic_DNA"/>
</dbReference>
<feature type="compositionally biased region" description="Polar residues" evidence="1">
    <location>
        <begin position="733"/>
        <end position="744"/>
    </location>
</feature>
<feature type="region of interest" description="Disordered" evidence="1">
    <location>
        <begin position="578"/>
        <end position="674"/>
    </location>
</feature>
<feature type="compositionally biased region" description="Basic and acidic residues" evidence="1">
    <location>
        <begin position="306"/>
        <end position="315"/>
    </location>
</feature>
<protein>
    <submittedName>
        <fullName evidence="2">Uncharacterized protein</fullName>
    </submittedName>
</protein>
<dbReference type="Proteomes" id="UP000822688">
    <property type="component" value="Chromosome 1"/>
</dbReference>
<dbReference type="PANTHER" id="PTHR33701:SF2">
    <property type="entry name" value="TRANSMEMBRANE PROTEIN"/>
    <property type="match status" value="1"/>
</dbReference>
<dbReference type="InterPro" id="IPR026621">
    <property type="entry name" value="IMUP"/>
</dbReference>
<feature type="compositionally biased region" description="Polar residues" evidence="1">
    <location>
        <begin position="590"/>
        <end position="625"/>
    </location>
</feature>
<evidence type="ECO:0000313" key="3">
    <source>
        <dbReference type="Proteomes" id="UP000822688"/>
    </source>
</evidence>
<feature type="region of interest" description="Disordered" evidence="1">
    <location>
        <begin position="729"/>
        <end position="754"/>
    </location>
</feature>
<dbReference type="PANTHER" id="PTHR33701">
    <property type="entry name" value="TRANSMEMBRANE PROTEIN"/>
    <property type="match status" value="1"/>
</dbReference>
<organism evidence="2 3">
    <name type="scientific">Ceratodon purpureus</name>
    <name type="common">Fire moss</name>
    <name type="synonym">Dicranum purpureum</name>
    <dbReference type="NCBI Taxonomy" id="3225"/>
    <lineage>
        <taxon>Eukaryota</taxon>
        <taxon>Viridiplantae</taxon>
        <taxon>Streptophyta</taxon>
        <taxon>Embryophyta</taxon>
        <taxon>Bryophyta</taxon>
        <taxon>Bryophytina</taxon>
        <taxon>Bryopsida</taxon>
        <taxon>Dicranidae</taxon>
        <taxon>Pseudoditrichales</taxon>
        <taxon>Ditrichaceae</taxon>
        <taxon>Ceratodon</taxon>
    </lineage>
</organism>
<dbReference type="AlphaFoldDB" id="A0A8T0J893"/>
<feature type="region of interest" description="Disordered" evidence="1">
    <location>
        <begin position="118"/>
        <end position="150"/>
    </location>
</feature>
<feature type="compositionally biased region" description="Basic and acidic residues" evidence="1">
    <location>
        <begin position="347"/>
        <end position="361"/>
    </location>
</feature>
<evidence type="ECO:0000313" key="2">
    <source>
        <dbReference type="EMBL" id="KAG0591735.1"/>
    </source>
</evidence>
<feature type="compositionally biased region" description="Basic and acidic residues" evidence="1">
    <location>
        <begin position="662"/>
        <end position="672"/>
    </location>
</feature>
<proteinExistence type="predicted"/>
<feature type="compositionally biased region" description="Basic and acidic residues" evidence="1">
    <location>
        <begin position="228"/>
        <end position="237"/>
    </location>
</feature>
<feature type="compositionally biased region" description="Polar residues" evidence="1">
    <location>
        <begin position="444"/>
        <end position="459"/>
    </location>
</feature>
<comment type="caution">
    <text evidence="2">The sequence shown here is derived from an EMBL/GenBank/DDBJ whole genome shotgun (WGS) entry which is preliminary data.</text>
</comment>
<feature type="compositionally biased region" description="Basic and acidic residues" evidence="1">
    <location>
        <begin position="578"/>
        <end position="587"/>
    </location>
</feature>
<accession>A0A8T0J893</accession>
<reference evidence="2" key="1">
    <citation type="submission" date="2020-06" db="EMBL/GenBank/DDBJ databases">
        <title>WGS assembly of Ceratodon purpureus strain R40.</title>
        <authorList>
            <person name="Carey S.B."/>
            <person name="Jenkins J."/>
            <person name="Shu S."/>
            <person name="Lovell J.T."/>
            <person name="Sreedasyam A."/>
            <person name="Maumus F."/>
            <person name="Tiley G.P."/>
            <person name="Fernandez-Pozo N."/>
            <person name="Barry K."/>
            <person name="Chen C."/>
            <person name="Wang M."/>
            <person name="Lipzen A."/>
            <person name="Daum C."/>
            <person name="Saski C.A."/>
            <person name="Payton A.C."/>
            <person name="Mcbreen J.C."/>
            <person name="Conrad R.E."/>
            <person name="Kollar L.M."/>
            <person name="Olsson S."/>
            <person name="Huttunen S."/>
            <person name="Landis J.B."/>
            <person name="Wickett N.J."/>
            <person name="Johnson M.G."/>
            <person name="Rensing S.A."/>
            <person name="Grimwood J."/>
            <person name="Schmutz J."/>
            <person name="Mcdaniel S.F."/>
        </authorList>
    </citation>
    <scope>NUCLEOTIDE SEQUENCE</scope>
    <source>
        <strain evidence="2">R40</strain>
    </source>
</reference>
<feature type="region of interest" description="Disordered" evidence="1">
    <location>
        <begin position="1052"/>
        <end position="1072"/>
    </location>
</feature>
<evidence type="ECO:0000256" key="1">
    <source>
        <dbReference type="SAM" id="MobiDB-lite"/>
    </source>
</evidence>
<feature type="region of interest" description="Disordered" evidence="1">
    <location>
        <begin position="443"/>
        <end position="463"/>
    </location>
</feature>
<feature type="compositionally biased region" description="Basic and acidic residues" evidence="1">
    <location>
        <begin position="118"/>
        <end position="144"/>
    </location>
</feature>
<gene>
    <name evidence="2" type="ORF">KC19_1G197600</name>
</gene>
<sequence>MKVVKEASKEQKAVVLVPSRSMPNPVSAGVTAVSHIDVNNDSIEIKSPTNVDEKIFPSRVQQSMRRSKFSGELERDMAFPAPQSSARLSNTTPLNPVTPLRWKSSKRLELERKKLQEEIKAKEVVKEEKKNPKPAKEEKKDRFSKVTATSKVEVNVIQDKADKDTKFATSASISESTVLPQSNGKTGDLKHPPTVINGRINDHAAHKEETSPGHNVEHGISRSNSDNGIDRKPHTGDESSVVTIDSLRARLLAERASSKAAKERVQQLTKKVLELESRLEQETQSRKKAEEAAQEALLKYELLEKTRKQESKEGSETMESDTSLPETFGEPSQVPETAVSAPLSPGEETKIEQEDHESSDQQAEKLCQVLVEVDEASPNAIKQDDNLTVSSDCQDGNEQVLTSDDTSTLSIDQEIGKCHGIQSLEKVELQEAQQDPNLTVPKVVSTSGDSISTANSGLERQNRSAVEERLRHMWDQITEEMAALAEDKSQEKLVREKLLNWMGQVPSVLQDILPKPSEDKKLVTESSTKNFEIKDGDVLSSRCDLDQVQKLGTVEDLPLNGSSSGLKKVASLIERFEAQESSKRELEQSYAKQNSNGRNEGSISRANSNSGTPHSVHELQQGSQQDRVEDSAPKIMSRTEDPGYNSHSTNSLVSPRQGKSTENFHTRKENGKVDIQTPEISIPVTYPDAPAAVEMVERSGEVGKNYSGTEMTEDFILKEVESGSERPLVPSVITPSLQNSSSGLSAGENRGDIGFNLEDRSQAVQKQSNHHLNPRALEGTYDALTSHSGRTNIEKGEPHRSQDLAGWVHLEDAPTYTVPNNRESALQWDASFIGLHLQHEKLASYSQAGNSNAYIRPEVPGTYPLRNDEREIYRGRLESVSRSMEGLGDCWMSLSDLEGDESYAVIPDSNGSGTTARTSLQMPFQVNGGSGRSSNYQAESMVSSPQNLAYSGREFSKDNFQSRTSAKIENSSSKVNEVLKALQLAKLSIQKTGVRRTSIPNTCYSSEHSYSGGEKHNLKTDYGFYGGDGMTNRSPVAIRVWSHQELSRRYSTGSFRDAGSPPRLQYSNSPAPLGMMIDAHGKDPEDHPLAGRSSPVSIARHKFVDKTSSGGGVQYFYPN</sequence>
<feature type="compositionally biased region" description="Basic and acidic residues" evidence="1">
    <location>
        <begin position="626"/>
        <end position="641"/>
    </location>
</feature>
<feature type="region of interest" description="Disordered" evidence="1">
    <location>
        <begin position="306"/>
        <end position="361"/>
    </location>
</feature>
<feature type="compositionally biased region" description="Polar residues" evidence="1">
    <location>
        <begin position="645"/>
        <end position="661"/>
    </location>
</feature>
<feature type="compositionally biased region" description="Polar residues" evidence="1">
    <location>
        <begin position="167"/>
        <end position="185"/>
    </location>
</feature>
<name>A0A8T0J893_CERPU</name>
<dbReference type="GO" id="GO:0005634">
    <property type="term" value="C:nucleus"/>
    <property type="evidence" value="ECO:0007669"/>
    <property type="project" value="InterPro"/>
</dbReference>
<feature type="compositionally biased region" description="Basic and acidic residues" evidence="1">
    <location>
        <begin position="200"/>
        <end position="220"/>
    </location>
</feature>